<dbReference type="InterPro" id="IPR013120">
    <property type="entry name" value="FAR_NAD-bd"/>
</dbReference>
<evidence type="ECO:0000256" key="2">
    <source>
        <dbReference type="ARBA" id="ARBA00022553"/>
    </source>
</evidence>
<feature type="region of interest" description="N-terminal hotdog fold" evidence="9">
    <location>
        <begin position="951"/>
        <end position="1085"/>
    </location>
</feature>
<dbReference type="InterPro" id="IPR000873">
    <property type="entry name" value="AMP-dep_synth/lig_dom"/>
</dbReference>
<dbReference type="InterPro" id="IPR006162">
    <property type="entry name" value="Ppantetheine_attach_site"/>
</dbReference>
<dbReference type="GO" id="GO:0008168">
    <property type="term" value="F:methyltransferase activity"/>
    <property type="evidence" value="ECO:0007669"/>
    <property type="project" value="UniProtKB-KW"/>
</dbReference>
<dbReference type="InterPro" id="IPR042099">
    <property type="entry name" value="ANL_N_sf"/>
</dbReference>
<dbReference type="Gene3D" id="3.40.47.10">
    <property type="match status" value="1"/>
</dbReference>
<feature type="compositionally biased region" description="Low complexity" evidence="10">
    <location>
        <begin position="2565"/>
        <end position="2584"/>
    </location>
</feature>
<evidence type="ECO:0000256" key="5">
    <source>
        <dbReference type="ARBA" id="ARBA00022679"/>
    </source>
</evidence>
<dbReference type="Gene3D" id="3.10.129.110">
    <property type="entry name" value="Polyketide synthase dehydratase"/>
    <property type="match status" value="1"/>
</dbReference>
<keyword evidence="3" id="KW-0436">Ligase</keyword>
<feature type="region of interest" description="Disordered" evidence="10">
    <location>
        <begin position="2538"/>
        <end position="2594"/>
    </location>
</feature>
<dbReference type="InterPro" id="IPR014043">
    <property type="entry name" value="Acyl_transferase_dom"/>
</dbReference>
<dbReference type="InterPro" id="IPR049900">
    <property type="entry name" value="PKS_mFAS_DH"/>
</dbReference>
<feature type="domain" description="Ketosynthase family 3 (KS3)" evidence="12">
    <location>
        <begin position="6"/>
        <end position="442"/>
    </location>
</feature>
<evidence type="ECO:0000313" key="15">
    <source>
        <dbReference type="Proteomes" id="UP000078237"/>
    </source>
</evidence>
<keyword evidence="4" id="KW-0489">Methyltransferase</keyword>
<dbReference type="SMART" id="SM00827">
    <property type="entry name" value="PKS_AT"/>
    <property type="match status" value="1"/>
</dbReference>
<evidence type="ECO:0000256" key="9">
    <source>
        <dbReference type="PROSITE-ProRule" id="PRU01363"/>
    </source>
</evidence>
<dbReference type="InterPro" id="IPR016039">
    <property type="entry name" value="Thiolase-like"/>
</dbReference>
<dbReference type="PANTHER" id="PTHR43775">
    <property type="entry name" value="FATTY ACID SYNTHASE"/>
    <property type="match status" value="1"/>
</dbReference>
<dbReference type="InterPro" id="IPR036736">
    <property type="entry name" value="ACP-like_sf"/>
</dbReference>
<evidence type="ECO:0000256" key="3">
    <source>
        <dbReference type="ARBA" id="ARBA00022598"/>
    </source>
</evidence>
<dbReference type="STRING" id="100816.A0A175WBY9"/>
<dbReference type="SUPFAM" id="SSF53901">
    <property type="entry name" value="Thiolase-like"/>
    <property type="match status" value="1"/>
</dbReference>
<dbReference type="SUPFAM" id="SSF52777">
    <property type="entry name" value="CoA-dependent acyltransferases"/>
    <property type="match status" value="2"/>
</dbReference>
<dbReference type="PROSITE" id="PS52004">
    <property type="entry name" value="KS3_2"/>
    <property type="match status" value="1"/>
</dbReference>
<keyword evidence="8" id="KW-0511">Multifunctional enzyme</keyword>
<evidence type="ECO:0000256" key="7">
    <source>
        <dbReference type="ARBA" id="ARBA00023002"/>
    </source>
</evidence>
<dbReference type="PROSITE" id="PS00455">
    <property type="entry name" value="AMP_BINDING"/>
    <property type="match status" value="1"/>
</dbReference>
<dbReference type="Gene3D" id="3.40.366.10">
    <property type="entry name" value="Malonyl-Coenzyme A Acyl Carrier Protein, domain 2"/>
    <property type="match status" value="1"/>
</dbReference>
<dbReference type="InterPro" id="IPR057326">
    <property type="entry name" value="KR_dom"/>
</dbReference>
<dbReference type="CDD" id="cd02440">
    <property type="entry name" value="AdoMet_MTases"/>
    <property type="match status" value="1"/>
</dbReference>
<dbReference type="Pfam" id="PF00668">
    <property type="entry name" value="Condensation"/>
    <property type="match status" value="1"/>
</dbReference>
<dbReference type="OrthoDB" id="329835at2759"/>
<dbReference type="InterPro" id="IPR049552">
    <property type="entry name" value="PKS_DH_N"/>
</dbReference>
<dbReference type="SUPFAM" id="SSF53335">
    <property type="entry name" value="S-adenosyl-L-methionine-dependent methyltransferases"/>
    <property type="match status" value="1"/>
</dbReference>
<dbReference type="GO" id="GO:0009403">
    <property type="term" value="P:toxin biosynthetic process"/>
    <property type="evidence" value="ECO:0007669"/>
    <property type="project" value="UniProtKB-ARBA"/>
</dbReference>
<keyword evidence="5" id="KW-0808">Transferase</keyword>
<dbReference type="InterPro" id="IPR009081">
    <property type="entry name" value="PP-bd_ACP"/>
</dbReference>
<dbReference type="Pfam" id="PF00109">
    <property type="entry name" value="ketoacyl-synt"/>
    <property type="match status" value="1"/>
</dbReference>
<dbReference type="GO" id="GO:0031177">
    <property type="term" value="F:phosphopantetheine binding"/>
    <property type="evidence" value="ECO:0007669"/>
    <property type="project" value="InterPro"/>
</dbReference>
<gene>
    <name evidence="14" type="ORF">MMYC01_203927</name>
</gene>
<reference evidence="14 15" key="1">
    <citation type="journal article" date="2016" name="Genome Announc.">
        <title>Genome Sequence of Madurella mycetomatis mm55, Isolated from a Human Mycetoma Case in Sudan.</title>
        <authorList>
            <person name="Smit S."/>
            <person name="Derks M.F."/>
            <person name="Bervoets S."/>
            <person name="Fahal A."/>
            <person name="van Leeuwen W."/>
            <person name="van Belkum A."/>
            <person name="van de Sande W.W."/>
        </authorList>
    </citation>
    <scope>NUCLEOTIDE SEQUENCE [LARGE SCALE GENOMIC DNA]</scope>
    <source>
        <strain evidence="15">mm55</strain>
    </source>
</reference>
<dbReference type="PROSITE" id="PS00012">
    <property type="entry name" value="PHOSPHOPANTETHEINE"/>
    <property type="match status" value="1"/>
</dbReference>
<dbReference type="GO" id="GO:0016874">
    <property type="term" value="F:ligase activity"/>
    <property type="evidence" value="ECO:0007669"/>
    <property type="project" value="UniProtKB-KW"/>
</dbReference>
<evidence type="ECO:0000256" key="1">
    <source>
        <dbReference type="ARBA" id="ARBA00022450"/>
    </source>
</evidence>
<evidence type="ECO:0000256" key="8">
    <source>
        <dbReference type="ARBA" id="ARBA00023268"/>
    </source>
</evidence>
<evidence type="ECO:0000313" key="14">
    <source>
        <dbReference type="EMBL" id="KXX80750.1"/>
    </source>
</evidence>
<keyword evidence="6" id="KW-0677">Repeat</keyword>
<sequence>MSAKSNEPIAVVGSACRFAGGVTSPAKLWELLKAPRDVSSEIPDSRFRADGFYHPDGQHHGRTNVKNAYVLAENPGAFDAEFFGVKPVEAKALDPQQRLLLETVYEGLEAAGIPVEDLRGSNTGVYVGLMSNDYEAMMLRGTEFMAVYHTVGTQRSILANRISYFYDWHGPSMVVDTACSSSLVAVHLAVQALRAGEARTVLACGSNLLLGPENFIGYSKLKMLSPDGKSMMWDQNANGYARGEGVAALVLKPLSAALKDGDHIECIIRETGTNQDGATPGITMPSPTAQMELIRDTYRRAHLDPREKDDRCHYFEAHGTGTQAGDPVEARAIHGAFFSEASDGAESESLYVGSIKTIIGHTEGTAGIASILKASLSLQKGLIPPNLSFHHLNPMIAPFYRNLRIPTLTPKEWPSPPNPAPRRASVNSFGFGGANAHAILESFDGNGNGSASMSPNRGHGALFTPCVFSAHSEKSLRANLMAYSELLGQQPLPSSLTLRDLAGTLRQRRSVLPVRAAISAASLEELKSSIDSKLQGGEDALFTKALPSSFQKIRVLGVFTGQGAQYARMGAELVDRSPFVSALVRTLDGYLADLPNPADRPSRSLEAEILADASSSRVSQAAISQPVCTAIQIVLVELLRLANVTFCAVVGHSSGEIAAAYAAGYLTARDAIRIAYYRGLHSKPPPGARGAMLAVGASLEEAEALCAREDLDGKVAIAASNSSSSVTLSGDEDAIAAAEEILGDQGKFMRRLRVDQAYHSHHMVPCSEPYRKALESCRIQVQQPSGECVWFSSTHSGQEPIENSELQGSYWVANMVKPVLFSQALTRALSPGGFDLALEVGPHPALKGPAMQTINEVINNDIPYHGMLARGTDAIQATSDALGFLWSRLGKGKTGIDLDRYEREVGGGASAGQACFNIVKGLPPYQWDHDKIYWHESRISRSIRLRTATAHPLLGDVAPDSSPHQLSWRNMLRISEMPWLTGHELQGQTVFPAAGYIAVALEAAQLLSRGSPIRLLDMHDFSVHHPLVLSADGEVEVLATLSDVRTTASGAVIQAHFSYSAGIGTEPATLTLMASGTVEVSLGLPSPDVLPPRREVPPATIPVDTDRFYSSLAEFGYSYTGPFRALSSLRRKLGRAFGLISVHHDTAGSPVETQLLTHPAALDSAIQSLLLAHSYPGDGGLWSLHVPASVGRVRVNPALCGAVWTRSPSPSLSFDSASRDLAASSGGFSGEVSAYVSGSPHAAVQIEDVRIVPVAAATVADDTKVFSRMSWVDVHPDAEAAALRDEIGNDDLEFAAVLERVATFYLRKFDQDVPPDHPARSNTALGAYLNFARHVTNLVKDGRHKFAKKQWLEDTLEDVMAVSARFADTPDVKIMHIIGEQMPRVFRQKTTILEHTRPNGLLDDYYVNALGLPQTSQWLARAVAQITDRHPHLDILEVGAGTGGATKSILNKIGRGACLSYTFTDISPSFFENAASTFADHRDHMVFKVFDAERDPGEQGFVANSYDLVVASFVIHATSKLEQAMANIRRLLRPGGFVVLAEITDNEQTRTPFIFGTLPGWWVGIDEGRTLSPCVPPESWDAILTRAGFSGIDTITPDRFQASHPFSVFVSQAIDDRVSFLRDPLTPPSSITSAVPRKPIEHLVIIGGGVLRVSRMANELCNALGPFARNTTVFKSLIDVDHGAITTESTVVSLVDLAKPVFKDMSQAEFDSLKRLFRTEKTLIWVTHGRRAEDPFANMTVGFGRTALCEVPELRLQFLDIESERVGVRAMAEEALRFQMAGFWTKGINVDEAKAPNSLLWPAEPEIILDASGRQLMPRMQVLPAANARYNSARRSVVRDGNILEHAIAIRPGRDDGKLTVTDCVPRPEMIESMYASKEPTIKLRATHALVSAIKTPLGHRFLALGVDSQTGDRYLALAGTLASAIHAPASGIVPFPALTKPTRALNEAQILSLVGTNIVALAALDNTLPGQTVLVHNATAILADALSRRAAEKGINVVYSTSSSDDGSAPPDSWIRLPMYATASEIQTLLPPGDNLGRFVGLSGVGSFASDLDVRKHESVIAACLPHHCRVETAASLLSGNALPLAHLLGSADTLARTLQQSVDAVHRDGLPPPAGVPTTINIVELATAAGQEIGAADPTAVVEWLAPEPAFAPIHVRRFDRGPLFKHDKTYWLAGLSGTLGLSLCDWMVEHGARHVVISSRNPKIDAAWLATHERKGANVYVFPNDITDYDDVKTLHERIQVTLPPLAGVAQGAMVLRDTPIRDMSFEQMTDVLRPKVDGSLNLDRVLGDQQLDWMVFFSSILQITGNIGQANYTAANAFMCSLAAQRRKRGLAASVINIGVIIGVGFVTREVSAAEEKALRRSGLMWLSESDMHQIFAEGIEASRPDSDSVMDIAAGLREIPVNSPYLPTWRNDPKFARFITRQAGNDAGEDASRSGASSIKDRLQAAETVEDAQMVLQEALAAKLRAVLQMDTPDEAFVRMRTDEIGLDSLIAVDIRSWLLQHFEVDVPVLRLLGGISIFDLVAEAVQGLPARYAFNSNPSPEDSVSTVDTRDNHKFSADSTPPQVSSSASSVPATSSVSGDIDSKDREGQEALVVRPPPLERSLSLSFTQSLFWVVDSLVEDKTAPNHTVLMRLVGQPRIGDLRNAVETAGRHHEALRTCFFMTQDQQVVQGVMDSPTLNLEQKKVSGEADVMAEYEALKRHVFDLTNGRLMRIILLSRSPAENWVLVGFHHINMDGLSFQVLMRDLDRLCRGQTLNPQRTLQYPDFSDKQRAAFNNGDWADDIAYWKREFATIPEALPLTRARITTRRPITHFSIHTAHLRVNKALAQRIRDVARANKATSFHFYLTAFQILLHRLTGVEDLAIGIADGGRRDEVSSAATIRDSIGPYVNLVPLRFDVTPLQTFGRLIADTRHKSYAGLAHARVPFDVLLKELQVSHSLTHSPVFQAFVDYRQGAQERQPLGDCTLEMMELQMGSTGYDLSLDVIDNPEGDALVALMGQTSLYSPGDVRIFADMFEDILNEFVQSPSKRISENWQYRQAEVQKALELGQGPLQDREWPETLIEQFLVAAARHDGKTALIHPDGTSLTYRQMRWRLDTIAAALMESGVKAGDSVGVFQESTTDWICSMLAIWKVGAIFVPLDPGTKVERLAMAVGDCRPAVILVDRDTSYKKGELGAAGPVFVDVSTLASRLSALDANAIDVRATPDALAMVYYTSGSTGNPKGIAVRHEGLRAVFEGSCKYYGVDENIVTLVQSSLAFDMSLIQMFISWPVGGTVCMISRDMRGDSVALVEYMVKHGVTHTAGTPSEYTSWLRYGVAGALCGAEAFPLALLESLRELGKDDFRLFHIYGTTETTVYATQQELNWKDDGLYSEGAVPAGLSLPNKTMYIVDEHMHLLPVGLPGEIVLGGVGVAQGYNNNEAMTKRSFVPNVFASENLARRGWTTMYRTKDRGRLLSDGSILVEGRIGDDTEIKLRGLRIDLKDIEQTIVRCAKGVVAEAVVSVRSTAGTDTQFLVAHAVLSPTNMPDDAQAFLSELRAGLSLPQYMLPTVILPIDKMPMTMSSKLDRRAVAALPVTQPDRGNQETVEESLSDEESQLKVVWEEVLPQGMFDITRESDFFHVGGTSLLLVQLQAYINQRFGVSVRLADLFANSMLRPMSHLIARQTAPDAAVSTTIDWEWETRPSTSLRIGTAGPDVPGPAAHPRSVLITGGAGFLGRALIRAAIKNPRIERVHAVAVRKLEERLARGLLPRHPKVTYYAGDLREPRLGLSEDDCARVFTDIDAVLHNGADVSHLKSYFTLRRANLNATKELARLCLPRRIPFHYVSTAGVGMFTFWQTFAEETASAAEPPTDGTNGYKASKWASERFLERLNERLGLPVWMHRPSDMVRYDDEEASWDLLHTLLGYSRKLRAVPLSENLWGWLDLVAVARVATDIVQMAHDNKPRALDGGVSYVHQTGDIAIPIDQMKEFFEEECGYAYTFEKLPIEEWAQRAQAAGMRPAVAAVFGNVPRLARALCFPRFVKTWRPADGQDGGMLLVRTCDCGGIISPVWGEGCPGCGRSPVMPTSWNLDDDGASI</sequence>
<dbReference type="SUPFAM" id="SSF56801">
    <property type="entry name" value="Acetyl-CoA synthetase-like"/>
    <property type="match status" value="1"/>
</dbReference>
<dbReference type="InterPro" id="IPR020845">
    <property type="entry name" value="AMP-binding_CS"/>
</dbReference>
<comment type="caution">
    <text evidence="14">The sequence shown here is derived from an EMBL/GenBank/DDBJ whole genome shotgun (WGS) entry which is preliminary data.</text>
</comment>
<dbReference type="PROSITE" id="PS00606">
    <property type="entry name" value="KS3_1"/>
    <property type="match status" value="1"/>
</dbReference>
<organism evidence="14 15">
    <name type="scientific">Madurella mycetomatis</name>
    <dbReference type="NCBI Taxonomy" id="100816"/>
    <lineage>
        <taxon>Eukaryota</taxon>
        <taxon>Fungi</taxon>
        <taxon>Dikarya</taxon>
        <taxon>Ascomycota</taxon>
        <taxon>Pezizomycotina</taxon>
        <taxon>Sordariomycetes</taxon>
        <taxon>Sordariomycetidae</taxon>
        <taxon>Sordariales</taxon>
        <taxon>Sordariales incertae sedis</taxon>
        <taxon>Madurella</taxon>
    </lineage>
</organism>
<dbReference type="CDD" id="cd19532">
    <property type="entry name" value="C_PKS-NRPS"/>
    <property type="match status" value="1"/>
</dbReference>
<dbReference type="Gene3D" id="3.30.300.30">
    <property type="match status" value="1"/>
</dbReference>
<dbReference type="Gene3D" id="1.10.1200.10">
    <property type="entry name" value="ACP-like"/>
    <property type="match status" value="1"/>
</dbReference>
<feature type="domain" description="PKS/mFAS DH" evidence="13">
    <location>
        <begin position="951"/>
        <end position="1260"/>
    </location>
</feature>
<evidence type="ECO:0000256" key="6">
    <source>
        <dbReference type="ARBA" id="ARBA00022737"/>
    </source>
</evidence>
<dbReference type="InterPro" id="IPR018201">
    <property type="entry name" value="Ketoacyl_synth_AS"/>
</dbReference>
<dbReference type="Pfam" id="PF00698">
    <property type="entry name" value="Acyl_transf_1"/>
    <property type="match status" value="1"/>
</dbReference>
<dbReference type="InterPro" id="IPR032821">
    <property type="entry name" value="PKS_assoc"/>
</dbReference>
<dbReference type="InterPro" id="IPR001227">
    <property type="entry name" value="Ac_transferase_dom_sf"/>
</dbReference>
<evidence type="ECO:0000256" key="10">
    <source>
        <dbReference type="SAM" id="MobiDB-lite"/>
    </source>
</evidence>
<dbReference type="SUPFAM" id="SSF55048">
    <property type="entry name" value="Probable ACP-binding domain of malonyl-CoA ACP transacylase"/>
    <property type="match status" value="1"/>
</dbReference>
<dbReference type="InterPro" id="IPR023213">
    <property type="entry name" value="CAT-like_dom_sf"/>
</dbReference>
<dbReference type="Gene3D" id="3.40.50.12780">
    <property type="entry name" value="N-terminal domain of ligase-like"/>
    <property type="match status" value="1"/>
</dbReference>
<dbReference type="Gene3D" id="3.30.559.30">
    <property type="entry name" value="Nonribosomal peptide synthetase, condensation domain"/>
    <property type="match status" value="1"/>
</dbReference>
<feature type="domain" description="Carrier" evidence="11">
    <location>
        <begin position="2452"/>
        <end position="2534"/>
    </location>
</feature>
<dbReference type="InterPro" id="IPR029063">
    <property type="entry name" value="SAM-dependent_MTases_sf"/>
</dbReference>
<dbReference type="SMART" id="SM00826">
    <property type="entry name" value="PKS_DH"/>
    <property type="match status" value="1"/>
</dbReference>
<evidence type="ECO:0000256" key="4">
    <source>
        <dbReference type="ARBA" id="ARBA00022603"/>
    </source>
</evidence>
<evidence type="ECO:0000259" key="13">
    <source>
        <dbReference type="PROSITE" id="PS52019"/>
    </source>
</evidence>
<dbReference type="InterPro" id="IPR014031">
    <property type="entry name" value="Ketoacyl_synth_C"/>
</dbReference>
<dbReference type="InterPro" id="IPR036291">
    <property type="entry name" value="NAD(P)-bd_dom_sf"/>
</dbReference>
<dbReference type="Proteomes" id="UP000078237">
    <property type="component" value="Unassembled WGS sequence"/>
</dbReference>
<dbReference type="InterPro" id="IPR016036">
    <property type="entry name" value="Malonyl_transacylase_ACP-bd"/>
</dbReference>
<dbReference type="InterPro" id="IPR020841">
    <property type="entry name" value="PKS_Beta-ketoAc_synthase_dom"/>
</dbReference>
<dbReference type="SUPFAM" id="SSF51735">
    <property type="entry name" value="NAD(P)-binding Rossmann-fold domains"/>
    <property type="match status" value="2"/>
</dbReference>
<dbReference type="GO" id="GO:0004312">
    <property type="term" value="F:fatty acid synthase activity"/>
    <property type="evidence" value="ECO:0007669"/>
    <property type="project" value="TreeGrafter"/>
</dbReference>
<dbReference type="SMART" id="SM00822">
    <property type="entry name" value="PKS_KR"/>
    <property type="match status" value="1"/>
</dbReference>
<dbReference type="SUPFAM" id="SSF52151">
    <property type="entry name" value="FabD/lysophospholipase-like"/>
    <property type="match status" value="1"/>
</dbReference>
<dbReference type="SMART" id="SM00825">
    <property type="entry name" value="PKS_KS"/>
    <property type="match status" value="1"/>
</dbReference>
<dbReference type="InterPro" id="IPR001242">
    <property type="entry name" value="Condensation_dom"/>
</dbReference>
<name>A0A175WBY9_9PEZI</name>
<dbReference type="SMART" id="SM00823">
    <property type="entry name" value="PKS_PP"/>
    <property type="match status" value="2"/>
</dbReference>
<dbReference type="PROSITE" id="PS52019">
    <property type="entry name" value="PKS_MFAS_DH"/>
    <property type="match status" value="1"/>
</dbReference>
<dbReference type="InterPro" id="IPR016035">
    <property type="entry name" value="Acyl_Trfase/lysoPLipase"/>
</dbReference>
<dbReference type="InterPro" id="IPR014030">
    <property type="entry name" value="Ketoacyl_synth_N"/>
</dbReference>
<dbReference type="InterPro" id="IPR013968">
    <property type="entry name" value="PKS_KR"/>
</dbReference>
<dbReference type="InterPro" id="IPR045851">
    <property type="entry name" value="AMP-bd_C_sf"/>
</dbReference>
<dbReference type="Pfam" id="PF02801">
    <property type="entry name" value="Ketoacyl-synt_C"/>
    <property type="match status" value="1"/>
</dbReference>
<dbReference type="Pfam" id="PF16197">
    <property type="entry name" value="KAsynt_C_assoc"/>
    <property type="match status" value="1"/>
</dbReference>
<keyword evidence="15" id="KW-1185">Reference proteome</keyword>
<protein>
    <submittedName>
        <fullName evidence="14">Nonribosomal peptide synthetase 14</fullName>
    </submittedName>
</protein>
<evidence type="ECO:0000259" key="11">
    <source>
        <dbReference type="PROSITE" id="PS50075"/>
    </source>
</evidence>
<keyword evidence="1" id="KW-0596">Phosphopantetheine</keyword>
<dbReference type="InterPro" id="IPR020806">
    <property type="entry name" value="PKS_PP-bd"/>
</dbReference>
<dbReference type="Pfam" id="PF00550">
    <property type="entry name" value="PP-binding"/>
    <property type="match status" value="1"/>
</dbReference>
<feature type="active site" description="Proton acceptor; for dehydratase activity" evidence="9">
    <location>
        <position position="983"/>
    </location>
</feature>
<dbReference type="CDD" id="cd00833">
    <property type="entry name" value="PKS"/>
    <property type="match status" value="1"/>
</dbReference>
<dbReference type="InterPro" id="IPR013217">
    <property type="entry name" value="Methyltransf_12"/>
</dbReference>
<keyword evidence="2" id="KW-0597">Phosphoprotein</keyword>
<dbReference type="GO" id="GO:0006633">
    <property type="term" value="P:fatty acid biosynthetic process"/>
    <property type="evidence" value="ECO:0007669"/>
    <property type="project" value="InterPro"/>
</dbReference>
<keyword evidence="7" id="KW-0560">Oxidoreductase</keyword>
<evidence type="ECO:0000259" key="12">
    <source>
        <dbReference type="PROSITE" id="PS52004"/>
    </source>
</evidence>
<dbReference type="Gene3D" id="3.40.50.720">
    <property type="entry name" value="NAD(P)-binding Rossmann-like Domain"/>
    <property type="match status" value="2"/>
</dbReference>
<dbReference type="InterPro" id="IPR049551">
    <property type="entry name" value="PKS_DH_C"/>
</dbReference>
<dbReference type="VEuPathDB" id="FungiDB:MMYC01_203927"/>
<dbReference type="PANTHER" id="PTHR43775:SF20">
    <property type="entry name" value="HYBRID PKS-NRPS SYNTHETASE APDA"/>
    <property type="match status" value="1"/>
</dbReference>
<dbReference type="PROSITE" id="PS50075">
    <property type="entry name" value="CARRIER"/>
    <property type="match status" value="2"/>
</dbReference>
<dbReference type="GO" id="GO:0016491">
    <property type="term" value="F:oxidoreductase activity"/>
    <property type="evidence" value="ECO:0007669"/>
    <property type="project" value="UniProtKB-KW"/>
</dbReference>
<dbReference type="InterPro" id="IPR050091">
    <property type="entry name" value="PKS_NRPS_Biosynth_Enz"/>
</dbReference>
<dbReference type="CDD" id="cd05930">
    <property type="entry name" value="A_NRPS"/>
    <property type="match status" value="1"/>
</dbReference>
<feature type="active site" description="Proton donor; for dehydratase activity" evidence="9">
    <location>
        <position position="1163"/>
    </location>
</feature>
<dbReference type="Pfam" id="PF07993">
    <property type="entry name" value="NAD_binding_4"/>
    <property type="match status" value="1"/>
</dbReference>
<dbReference type="Pfam" id="PF08659">
    <property type="entry name" value="KR"/>
    <property type="match status" value="1"/>
</dbReference>
<dbReference type="Pfam" id="PF14765">
    <property type="entry name" value="PS-DH"/>
    <property type="match status" value="1"/>
</dbReference>
<dbReference type="Pfam" id="PF21089">
    <property type="entry name" value="PKS_DH_N"/>
    <property type="match status" value="1"/>
</dbReference>
<proteinExistence type="predicted"/>
<dbReference type="InterPro" id="IPR042104">
    <property type="entry name" value="PKS_dehydratase_sf"/>
</dbReference>
<feature type="compositionally biased region" description="Polar residues" evidence="10">
    <location>
        <begin position="2540"/>
        <end position="2553"/>
    </location>
</feature>
<feature type="region of interest" description="C-terminal hotdog fold" evidence="9">
    <location>
        <begin position="1100"/>
        <end position="1260"/>
    </location>
</feature>
<dbReference type="FunFam" id="3.40.47.10:FF:000019">
    <property type="entry name" value="Polyketide synthase type I"/>
    <property type="match status" value="1"/>
</dbReference>
<dbReference type="GO" id="GO:0004315">
    <property type="term" value="F:3-oxoacyl-[acyl-carrier-protein] synthase activity"/>
    <property type="evidence" value="ECO:0007669"/>
    <property type="project" value="InterPro"/>
</dbReference>
<dbReference type="InterPro" id="IPR020807">
    <property type="entry name" value="PKS_DH"/>
</dbReference>
<dbReference type="Pfam" id="PF00501">
    <property type="entry name" value="AMP-binding"/>
    <property type="match status" value="1"/>
</dbReference>
<dbReference type="SUPFAM" id="SSF47336">
    <property type="entry name" value="ACP-like"/>
    <property type="match status" value="2"/>
</dbReference>
<dbReference type="GO" id="GO:0032259">
    <property type="term" value="P:methylation"/>
    <property type="evidence" value="ECO:0007669"/>
    <property type="project" value="UniProtKB-KW"/>
</dbReference>
<accession>A0A175WBY9</accession>
<dbReference type="Gene3D" id="3.40.50.150">
    <property type="entry name" value="Vaccinia Virus protein VP39"/>
    <property type="match status" value="1"/>
</dbReference>
<feature type="domain" description="Carrier" evidence="11">
    <location>
        <begin position="3593"/>
        <end position="3670"/>
    </location>
</feature>
<dbReference type="Pfam" id="PF08242">
    <property type="entry name" value="Methyltransf_12"/>
    <property type="match status" value="1"/>
</dbReference>
<dbReference type="Gene3D" id="3.30.559.10">
    <property type="entry name" value="Chloramphenicol acetyltransferase-like domain"/>
    <property type="match status" value="1"/>
</dbReference>
<dbReference type="EMBL" id="LCTW02000051">
    <property type="protein sequence ID" value="KXX80750.1"/>
    <property type="molecule type" value="Genomic_DNA"/>
</dbReference>